<dbReference type="EMBL" id="CADCVE010000001">
    <property type="protein sequence ID" value="CAA9434760.1"/>
    <property type="molecule type" value="Genomic_DNA"/>
</dbReference>
<gene>
    <name evidence="3" type="ORF">AVDCRST_MAG28-1734</name>
</gene>
<evidence type="ECO:0000313" key="3">
    <source>
        <dbReference type="EMBL" id="CAA9434760.1"/>
    </source>
</evidence>
<dbReference type="Pfam" id="PF12773">
    <property type="entry name" value="DZR"/>
    <property type="match status" value="1"/>
</dbReference>
<accession>A0A6J4QD64</accession>
<keyword evidence="1" id="KW-0812">Transmembrane</keyword>
<feature type="transmembrane region" description="Helical" evidence="1">
    <location>
        <begin position="30"/>
        <end position="52"/>
    </location>
</feature>
<name>A0A6J4QD64_9ACTN</name>
<evidence type="ECO:0000259" key="2">
    <source>
        <dbReference type="Pfam" id="PF12773"/>
    </source>
</evidence>
<proteinExistence type="predicted"/>
<dbReference type="AlphaFoldDB" id="A0A6J4QD64"/>
<feature type="domain" description="DZANK-type" evidence="2">
    <location>
        <begin position="114"/>
        <end position="156"/>
    </location>
</feature>
<keyword evidence="1" id="KW-1133">Transmembrane helix</keyword>
<feature type="transmembrane region" description="Helical" evidence="1">
    <location>
        <begin position="64"/>
        <end position="84"/>
    </location>
</feature>
<reference evidence="3" key="1">
    <citation type="submission" date="2020-02" db="EMBL/GenBank/DDBJ databases">
        <authorList>
            <person name="Meier V. D."/>
        </authorList>
    </citation>
    <scope>NUCLEOTIDE SEQUENCE</scope>
    <source>
        <strain evidence="3">AVDCRST_MAG28</strain>
    </source>
</reference>
<dbReference type="InterPro" id="IPR025874">
    <property type="entry name" value="DZR"/>
</dbReference>
<sequence>MRALGLGAFVLQEGPDPFEAVSELLESPYLTIGFRVVALFFVVLWLALAYWTFADAGRRGSAKFFWGIVALIFPFLGTLIYLIVRPPEYELDSRERELELAVLERELKQRVNLCPNCRNVIEKDYLLCPECGWDLKKPCVTCGKPLDLNWKTCPYCATMQSTKNINW</sequence>
<protein>
    <recommendedName>
        <fullName evidence="2">DZANK-type domain-containing protein</fullName>
    </recommendedName>
</protein>
<organism evidence="3">
    <name type="scientific">uncultured Rubrobacteraceae bacterium</name>
    <dbReference type="NCBI Taxonomy" id="349277"/>
    <lineage>
        <taxon>Bacteria</taxon>
        <taxon>Bacillati</taxon>
        <taxon>Actinomycetota</taxon>
        <taxon>Rubrobacteria</taxon>
        <taxon>Rubrobacterales</taxon>
        <taxon>Rubrobacteraceae</taxon>
        <taxon>environmental samples</taxon>
    </lineage>
</organism>
<keyword evidence="1" id="KW-0472">Membrane</keyword>
<evidence type="ECO:0000256" key="1">
    <source>
        <dbReference type="SAM" id="Phobius"/>
    </source>
</evidence>